<dbReference type="SUPFAM" id="SSF51735">
    <property type="entry name" value="NAD(P)-binding Rossmann-fold domains"/>
    <property type="match status" value="1"/>
</dbReference>
<dbReference type="NCBIfam" id="NF006119">
    <property type="entry name" value="PRK08264.1-5"/>
    <property type="match status" value="1"/>
</dbReference>
<sequence length="244" mass="25828">MMTFNERNHMELNNTVAFVTGANRGLGLAFATALLQAGVKKVYAAARNPAQISLPGLHPVQLDITNHDEVLAAAKACGDVNLLINNAGIAQPSPFLASDSTAAIRAQFETNFFGMLAMSQAFAPVLKANGGGALVNMLSVLSWINLAGINGYSASKAAAWSLTNGLRNELRAQGTLVVGVHAAFIDTDMTQHVAMPKSTPQQVASQVLEAIVQGREEVFADEITRQVKQALSLENAPYLREGGQ</sequence>
<accession>A0A318IL13</accession>
<evidence type="ECO:0000256" key="2">
    <source>
        <dbReference type="ARBA" id="ARBA00023002"/>
    </source>
</evidence>
<evidence type="ECO:0000313" key="5">
    <source>
        <dbReference type="Proteomes" id="UP000247792"/>
    </source>
</evidence>
<dbReference type="PRINTS" id="PR00080">
    <property type="entry name" value="SDRFAMILY"/>
</dbReference>
<dbReference type="InterPro" id="IPR020904">
    <property type="entry name" value="Sc_DH/Rdtase_CS"/>
</dbReference>
<dbReference type="Proteomes" id="UP000247792">
    <property type="component" value="Unassembled WGS sequence"/>
</dbReference>
<dbReference type="PROSITE" id="PS00061">
    <property type="entry name" value="ADH_SHORT"/>
    <property type="match status" value="1"/>
</dbReference>
<dbReference type="GO" id="GO:0005829">
    <property type="term" value="C:cytosol"/>
    <property type="evidence" value="ECO:0007669"/>
    <property type="project" value="TreeGrafter"/>
</dbReference>
<gene>
    <name evidence="4" type="ORF">DFR42_12425</name>
</gene>
<dbReference type="PRINTS" id="PR00081">
    <property type="entry name" value="GDHRDH"/>
</dbReference>
<comment type="similarity">
    <text evidence="1 3">Belongs to the short-chain dehydrogenases/reductases (SDR) family.</text>
</comment>
<dbReference type="GO" id="GO:0016491">
    <property type="term" value="F:oxidoreductase activity"/>
    <property type="evidence" value="ECO:0007669"/>
    <property type="project" value="UniProtKB-KW"/>
</dbReference>
<name>A0A318IL13_9BURK</name>
<protein>
    <submittedName>
        <fullName evidence="4">NAD(P)-dependent dehydrogenase (Short-subunit alcohol dehydrogenase family)</fullName>
    </submittedName>
</protein>
<dbReference type="Gene3D" id="3.40.50.720">
    <property type="entry name" value="NAD(P)-binding Rossmann-like Domain"/>
    <property type="match status" value="1"/>
</dbReference>
<evidence type="ECO:0000256" key="3">
    <source>
        <dbReference type="RuleBase" id="RU000363"/>
    </source>
</evidence>
<dbReference type="PANTHER" id="PTHR43391">
    <property type="entry name" value="RETINOL DEHYDROGENASE-RELATED"/>
    <property type="match status" value="1"/>
</dbReference>
<reference evidence="4 5" key="1">
    <citation type="submission" date="2018-05" db="EMBL/GenBank/DDBJ databases">
        <title>Genomic Encyclopedia of Type Strains, Phase IV (KMG-IV): sequencing the most valuable type-strain genomes for metagenomic binning, comparative biology and taxonomic classification.</title>
        <authorList>
            <person name="Goeker M."/>
        </authorList>
    </citation>
    <scope>NUCLEOTIDE SEQUENCE [LARGE SCALE GENOMIC DNA]</scope>
    <source>
        <strain evidence="4 5">DSM 19792</strain>
    </source>
</reference>
<dbReference type="Pfam" id="PF00106">
    <property type="entry name" value="adh_short"/>
    <property type="match status" value="1"/>
</dbReference>
<dbReference type="InterPro" id="IPR036291">
    <property type="entry name" value="NAD(P)-bd_dom_sf"/>
</dbReference>
<dbReference type="NCBIfam" id="NF006117">
    <property type="entry name" value="PRK08264.1-3"/>
    <property type="match status" value="1"/>
</dbReference>
<proteinExistence type="inferred from homology"/>
<keyword evidence="5" id="KW-1185">Reference proteome</keyword>
<dbReference type="PANTHER" id="PTHR43391:SF91">
    <property type="entry name" value="OS04G0390700 PROTEIN"/>
    <property type="match status" value="1"/>
</dbReference>
<dbReference type="InterPro" id="IPR002347">
    <property type="entry name" value="SDR_fam"/>
</dbReference>
<comment type="caution">
    <text evidence="4">The sequence shown here is derived from an EMBL/GenBank/DDBJ whole genome shotgun (WGS) entry which is preliminary data.</text>
</comment>
<keyword evidence="2" id="KW-0560">Oxidoreductase</keyword>
<dbReference type="AlphaFoldDB" id="A0A318IL13"/>
<evidence type="ECO:0000313" key="4">
    <source>
        <dbReference type="EMBL" id="PXX34946.1"/>
    </source>
</evidence>
<evidence type="ECO:0000256" key="1">
    <source>
        <dbReference type="ARBA" id="ARBA00006484"/>
    </source>
</evidence>
<organism evidence="4 5">
    <name type="scientific">Undibacterium pigrum</name>
    <dbReference type="NCBI Taxonomy" id="401470"/>
    <lineage>
        <taxon>Bacteria</taxon>
        <taxon>Pseudomonadati</taxon>
        <taxon>Pseudomonadota</taxon>
        <taxon>Betaproteobacteria</taxon>
        <taxon>Burkholderiales</taxon>
        <taxon>Oxalobacteraceae</taxon>
        <taxon>Undibacterium</taxon>
    </lineage>
</organism>
<dbReference type="EMBL" id="QJKB01000024">
    <property type="protein sequence ID" value="PXX34946.1"/>
    <property type="molecule type" value="Genomic_DNA"/>
</dbReference>